<accession>A0A645GFW7</accession>
<protein>
    <submittedName>
        <fullName evidence="1">Uncharacterized protein</fullName>
    </submittedName>
</protein>
<evidence type="ECO:0000313" key="1">
    <source>
        <dbReference type="EMBL" id="MPN25010.1"/>
    </source>
</evidence>
<comment type="caution">
    <text evidence="1">The sequence shown here is derived from an EMBL/GenBank/DDBJ whole genome shotgun (WGS) entry which is preliminary data.</text>
</comment>
<gene>
    <name evidence="1" type="ORF">SDC9_172417</name>
</gene>
<reference evidence="1" key="1">
    <citation type="submission" date="2019-08" db="EMBL/GenBank/DDBJ databases">
        <authorList>
            <person name="Kucharzyk K."/>
            <person name="Murdoch R.W."/>
            <person name="Higgins S."/>
            <person name="Loffler F."/>
        </authorList>
    </citation>
    <scope>NUCLEOTIDE SEQUENCE</scope>
</reference>
<dbReference type="AlphaFoldDB" id="A0A645GFW7"/>
<proteinExistence type="predicted"/>
<organism evidence="1">
    <name type="scientific">bioreactor metagenome</name>
    <dbReference type="NCBI Taxonomy" id="1076179"/>
    <lineage>
        <taxon>unclassified sequences</taxon>
        <taxon>metagenomes</taxon>
        <taxon>ecological metagenomes</taxon>
    </lineage>
</organism>
<name>A0A645GFW7_9ZZZZ</name>
<dbReference type="EMBL" id="VSSQ01074038">
    <property type="protein sequence ID" value="MPN25010.1"/>
    <property type="molecule type" value="Genomic_DNA"/>
</dbReference>
<sequence>MPQFLFHHFGHLRTWGTAIHAGVHQVEYTFGQLTTINVDHLCHILHSQDKTAAEFTRFSHRFCQFGYALKAGNFVTDKPHSPVAVLPHTL</sequence>